<dbReference type="InterPro" id="IPR008258">
    <property type="entry name" value="Transglycosylase_SLT_dom_1"/>
</dbReference>
<dbReference type="HOGENOM" id="CLU_065765_1_3_7"/>
<dbReference type="RefSeq" id="WP_014323097.1">
    <property type="nucleotide sequence ID" value="NC_016803.1"/>
</dbReference>
<dbReference type="eggNOG" id="COG0741">
    <property type="taxonomic scope" value="Bacteria"/>
</dbReference>
<name>F0JCJ1_9BACT</name>
<dbReference type="Gene3D" id="1.10.530.10">
    <property type="match status" value="1"/>
</dbReference>
<dbReference type="InterPro" id="IPR023346">
    <property type="entry name" value="Lysozyme-like_dom_sf"/>
</dbReference>
<proteinExistence type="inferred from homology"/>
<dbReference type="SUPFAM" id="SSF53955">
    <property type="entry name" value="Lysozyme-like"/>
    <property type="match status" value="1"/>
</dbReference>
<evidence type="ECO:0000256" key="1">
    <source>
        <dbReference type="ARBA" id="ARBA00007734"/>
    </source>
</evidence>
<dbReference type="PANTHER" id="PTHR37423">
    <property type="entry name" value="SOLUBLE LYTIC MUREIN TRANSGLYCOSYLASE-RELATED"/>
    <property type="match status" value="1"/>
</dbReference>
<comment type="similarity">
    <text evidence="1">Belongs to the transglycosylase Slt family.</text>
</comment>
<keyword evidence="4" id="KW-1185">Reference proteome</keyword>
<gene>
    <name evidence="3" type="ORF">DND132_2468</name>
</gene>
<sequence length="202" mass="23254" precursor="true">MTDNTHHRTGWTAFALLVALLIVFPTSARADWLLEIRDCTAFIRNMTVGKEARKPRAIRPVAAKPERDAAARYRPIIRAAARKYRVHPRFIEAVIKVESDFNPRAKSPAPANAMGLMQLTPATAEYLGVENPWDASQNIFGGTRYLKELLVEFKDPALALAGYNWGPTHVRRGERDYPLETRRHIRRVFREFHRLLRQEDRP</sequence>
<dbReference type="PANTHER" id="PTHR37423:SF2">
    <property type="entry name" value="MEMBRANE-BOUND LYTIC MUREIN TRANSGLYCOSYLASE C"/>
    <property type="match status" value="1"/>
</dbReference>
<reference evidence="3 4" key="1">
    <citation type="journal article" date="2011" name="J. Bacteriol.">
        <title>Genome sequence of the mercury-methylating strain Desulfovibrio desulfuricans ND132.</title>
        <authorList>
            <person name="Brown S.D."/>
            <person name="Gilmour C.C."/>
            <person name="Kucken A.M."/>
            <person name="Wall J.D."/>
            <person name="Elias D.A."/>
            <person name="Brandt C.C."/>
            <person name="Podar M."/>
            <person name="Chertkov O."/>
            <person name="Held B."/>
            <person name="Bruce D.C."/>
            <person name="Detter J.C."/>
            <person name="Tapia R."/>
            <person name="Han C.S."/>
            <person name="Goodwin L.A."/>
            <person name="Cheng J.F."/>
            <person name="Pitluck S."/>
            <person name="Woyke T."/>
            <person name="Mikhailova N."/>
            <person name="Ivanova N.N."/>
            <person name="Han J."/>
            <person name="Lucas S."/>
            <person name="Lapidus A.L."/>
            <person name="Land M.L."/>
            <person name="Hauser L.J."/>
            <person name="Palumbo A.V."/>
        </authorList>
    </citation>
    <scope>NUCLEOTIDE SEQUENCE [LARGE SCALE GENOMIC DNA]</scope>
    <source>
        <strain evidence="3 4">ND132</strain>
    </source>
</reference>
<organism evidence="3 4">
    <name type="scientific">Pseudodesulfovibrio mercurii</name>
    <dbReference type="NCBI Taxonomy" id="641491"/>
    <lineage>
        <taxon>Bacteria</taxon>
        <taxon>Pseudomonadati</taxon>
        <taxon>Thermodesulfobacteriota</taxon>
        <taxon>Desulfovibrionia</taxon>
        <taxon>Desulfovibrionales</taxon>
        <taxon>Desulfovibrionaceae</taxon>
    </lineage>
</organism>
<dbReference type="CDD" id="cd16896">
    <property type="entry name" value="LT_Slt70-like"/>
    <property type="match status" value="1"/>
</dbReference>
<dbReference type="SMR" id="F0JCJ1"/>
<dbReference type="Proteomes" id="UP000007845">
    <property type="component" value="Chromosome"/>
</dbReference>
<dbReference type="Pfam" id="PF01464">
    <property type="entry name" value="SLT"/>
    <property type="match status" value="1"/>
</dbReference>
<protein>
    <submittedName>
        <fullName evidence="3">Lytic transglycosylase catalytic</fullName>
    </submittedName>
</protein>
<dbReference type="AlphaFoldDB" id="F0JCJ1"/>
<dbReference type="STRING" id="641491.DND132_2468"/>
<evidence type="ECO:0000259" key="2">
    <source>
        <dbReference type="Pfam" id="PF01464"/>
    </source>
</evidence>
<feature type="domain" description="Transglycosylase SLT" evidence="2">
    <location>
        <begin position="77"/>
        <end position="175"/>
    </location>
</feature>
<evidence type="ECO:0000313" key="3">
    <source>
        <dbReference type="EMBL" id="EGB15671.1"/>
    </source>
</evidence>
<dbReference type="OrthoDB" id="9781970at2"/>
<dbReference type="EMBL" id="CP003220">
    <property type="protein sequence ID" value="EGB15671.1"/>
    <property type="molecule type" value="Genomic_DNA"/>
</dbReference>
<evidence type="ECO:0000313" key="4">
    <source>
        <dbReference type="Proteomes" id="UP000007845"/>
    </source>
</evidence>
<dbReference type="KEGG" id="ddn:DND132_2468"/>
<accession>F0JCJ1</accession>